<protein>
    <submittedName>
        <fullName evidence="3">Putative oxidoreductase YjdA</fullName>
    </submittedName>
</protein>
<dbReference type="SUPFAM" id="SSF51735">
    <property type="entry name" value="NAD(P)-binding Rossmann-fold domains"/>
    <property type="match status" value="1"/>
</dbReference>
<comment type="similarity">
    <text evidence="1">Belongs to the short-chain dehydrogenases/reductases (SDR) family.</text>
</comment>
<dbReference type="PANTHER" id="PTHR42760">
    <property type="entry name" value="SHORT-CHAIN DEHYDROGENASES/REDUCTASES FAMILY MEMBER"/>
    <property type="match status" value="1"/>
</dbReference>
<dbReference type="Pfam" id="PF13561">
    <property type="entry name" value="adh_short_C2"/>
    <property type="match status" value="1"/>
</dbReference>
<organism evidence="3 4">
    <name type="scientific">Polymorphospora rubra</name>
    <dbReference type="NCBI Taxonomy" id="338584"/>
    <lineage>
        <taxon>Bacteria</taxon>
        <taxon>Bacillati</taxon>
        <taxon>Actinomycetota</taxon>
        <taxon>Actinomycetes</taxon>
        <taxon>Micromonosporales</taxon>
        <taxon>Micromonosporaceae</taxon>
        <taxon>Polymorphospora</taxon>
    </lineage>
</organism>
<dbReference type="InterPro" id="IPR036291">
    <property type="entry name" value="NAD(P)-bd_dom_sf"/>
</dbReference>
<evidence type="ECO:0000313" key="4">
    <source>
        <dbReference type="Proteomes" id="UP000680866"/>
    </source>
</evidence>
<dbReference type="PRINTS" id="PR00080">
    <property type="entry name" value="SDRFAMILY"/>
</dbReference>
<dbReference type="PANTHER" id="PTHR42760:SF133">
    <property type="entry name" value="3-OXOACYL-[ACYL-CARRIER-PROTEIN] REDUCTASE"/>
    <property type="match status" value="1"/>
</dbReference>
<evidence type="ECO:0000256" key="1">
    <source>
        <dbReference type="ARBA" id="ARBA00006484"/>
    </source>
</evidence>
<dbReference type="GO" id="GO:0016616">
    <property type="term" value="F:oxidoreductase activity, acting on the CH-OH group of donors, NAD or NADP as acceptor"/>
    <property type="evidence" value="ECO:0007669"/>
    <property type="project" value="TreeGrafter"/>
</dbReference>
<keyword evidence="2" id="KW-0560">Oxidoreductase</keyword>
<dbReference type="EMBL" id="AP023359">
    <property type="protein sequence ID" value="BCJ70057.1"/>
    <property type="molecule type" value="Genomic_DNA"/>
</dbReference>
<evidence type="ECO:0000313" key="3">
    <source>
        <dbReference type="EMBL" id="BCJ70057.1"/>
    </source>
</evidence>
<evidence type="ECO:0000256" key="2">
    <source>
        <dbReference type="ARBA" id="ARBA00023002"/>
    </source>
</evidence>
<keyword evidence="4" id="KW-1185">Reference proteome</keyword>
<reference evidence="3" key="1">
    <citation type="submission" date="2020-08" db="EMBL/GenBank/DDBJ databases">
        <title>Whole genome shotgun sequence of Polymorphospora rubra NBRC 101157.</title>
        <authorList>
            <person name="Komaki H."/>
            <person name="Tamura T."/>
        </authorList>
    </citation>
    <scope>NUCLEOTIDE SEQUENCE</scope>
    <source>
        <strain evidence="3">NBRC 101157</strain>
    </source>
</reference>
<gene>
    <name evidence="3" type="primary">yjdA</name>
    <name evidence="3" type="ORF">Prubr_70780</name>
</gene>
<dbReference type="AlphaFoldDB" id="A0A810N9Z2"/>
<dbReference type="InterPro" id="IPR020904">
    <property type="entry name" value="Sc_DH/Rdtase_CS"/>
</dbReference>
<proteinExistence type="inferred from homology"/>
<dbReference type="RefSeq" id="WP_212819733.1">
    <property type="nucleotide sequence ID" value="NZ_AP023359.1"/>
</dbReference>
<dbReference type="Gene3D" id="3.40.50.720">
    <property type="entry name" value="NAD(P)-binding Rossmann-like Domain"/>
    <property type="match status" value="1"/>
</dbReference>
<dbReference type="KEGG" id="pry:Prubr_70780"/>
<accession>A0A810N9Z2</accession>
<name>A0A810N9Z2_9ACTN</name>
<dbReference type="InterPro" id="IPR002347">
    <property type="entry name" value="SDR_fam"/>
</dbReference>
<dbReference type="PROSITE" id="PS00061">
    <property type="entry name" value="ADH_SHORT"/>
    <property type="match status" value="1"/>
</dbReference>
<dbReference type="PRINTS" id="PR00081">
    <property type="entry name" value="GDHRDH"/>
</dbReference>
<dbReference type="Proteomes" id="UP000680866">
    <property type="component" value="Chromosome"/>
</dbReference>
<sequence>MIDPGLTGRVALVTGSNSPLGIGAAISRALAVQGVTVALAFRPTPTPEPAGAGAEVPGPARYAAATASDGRTVLDEVRRTGVPAEIFDVDLADPAACVGLFDRVEAALGPVEILVNNAAYSAPDTFVPDRDQLFHRDSPVLDAAGLDAHLAVNTRAPALLMAEFHRRHLARGADRGRIVNISTDAAPQFPGEVSYGASKYALESLSRSAAQELGPAGITVNTVAPGPIQSGWISDDMLDLCAANPLGRIGQPDDVADIVVFLASDQARWVTGQIIYAGGGKRMY</sequence>